<feature type="non-terminal residue" evidence="3">
    <location>
        <position position="97"/>
    </location>
</feature>
<dbReference type="InterPro" id="IPR001523">
    <property type="entry name" value="Paired_dom"/>
</dbReference>
<protein>
    <recommendedName>
        <fullName evidence="2">Paired domain-containing protein</fullName>
    </recommendedName>
</protein>
<evidence type="ECO:0000313" key="3">
    <source>
        <dbReference type="EMBL" id="KAG1782521.1"/>
    </source>
</evidence>
<dbReference type="SUPFAM" id="SSF46689">
    <property type="entry name" value="Homeodomain-like"/>
    <property type="match status" value="1"/>
</dbReference>
<evidence type="ECO:0000313" key="4">
    <source>
        <dbReference type="Proteomes" id="UP000714275"/>
    </source>
</evidence>
<dbReference type="Proteomes" id="UP000714275">
    <property type="component" value="Unassembled WGS sequence"/>
</dbReference>
<keyword evidence="1" id="KW-0563">Paired box</keyword>
<dbReference type="InterPro" id="IPR009057">
    <property type="entry name" value="Homeodomain-like_sf"/>
</dbReference>
<dbReference type="GO" id="GO:0006355">
    <property type="term" value="P:regulation of DNA-templated transcription"/>
    <property type="evidence" value="ECO:0007669"/>
    <property type="project" value="InterPro"/>
</dbReference>
<dbReference type="Gene3D" id="1.10.10.10">
    <property type="entry name" value="Winged helix-like DNA-binding domain superfamily/Winged helix DNA-binding domain"/>
    <property type="match status" value="1"/>
</dbReference>
<reference evidence="3" key="1">
    <citation type="journal article" date="2020" name="New Phytol.">
        <title>Comparative genomics reveals dynamic genome evolution in host specialist ectomycorrhizal fungi.</title>
        <authorList>
            <person name="Lofgren L.A."/>
            <person name="Nguyen N.H."/>
            <person name="Vilgalys R."/>
            <person name="Ruytinx J."/>
            <person name="Liao H.L."/>
            <person name="Branco S."/>
            <person name="Kuo A."/>
            <person name="LaButti K."/>
            <person name="Lipzen A."/>
            <person name="Andreopoulos W."/>
            <person name="Pangilinan J."/>
            <person name="Riley R."/>
            <person name="Hundley H."/>
            <person name="Na H."/>
            <person name="Barry K."/>
            <person name="Grigoriev I.V."/>
            <person name="Stajich J.E."/>
            <person name="Kennedy P.G."/>
        </authorList>
    </citation>
    <scope>NUCLEOTIDE SEQUENCE</scope>
    <source>
        <strain evidence="3">DOB743</strain>
    </source>
</reference>
<dbReference type="InterPro" id="IPR036388">
    <property type="entry name" value="WH-like_DNA-bd_sf"/>
</dbReference>
<keyword evidence="4" id="KW-1185">Reference proteome</keyword>
<organism evidence="3 4">
    <name type="scientific">Suillus placidus</name>
    <dbReference type="NCBI Taxonomy" id="48579"/>
    <lineage>
        <taxon>Eukaryota</taxon>
        <taxon>Fungi</taxon>
        <taxon>Dikarya</taxon>
        <taxon>Basidiomycota</taxon>
        <taxon>Agaricomycotina</taxon>
        <taxon>Agaricomycetes</taxon>
        <taxon>Agaricomycetidae</taxon>
        <taxon>Boletales</taxon>
        <taxon>Suillineae</taxon>
        <taxon>Suillaceae</taxon>
        <taxon>Suillus</taxon>
    </lineage>
</organism>
<evidence type="ECO:0000256" key="1">
    <source>
        <dbReference type="ARBA" id="ARBA00022724"/>
    </source>
</evidence>
<gene>
    <name evidence="3" type="ORF">EV702DRAFT_948063</name>
</gene>
<sequence length="97" mass="10903">MGRTISEDLKHRIVLMYETDGLTMEVIAETLRVSIGLVSKVINLHRLYGQVTNPFGHHTGHPSLLNNDDLQFISAIIHANPGLYLDEIQNKLANVRD</sequence>
<proteinExistence type="predicted"/>
<dbReference type="OrthoDB" id="3022198at2759"/>
<dbReference type="AlphaFoldDB" id="A0A9P7D8K2"/>
<dbReference type="GO" id="GO:0003677">
    <property type="term" value="F:DNA binding"/>
    <property type="evidence" value="ECO:0007669"/>
    <property type="project" value="InterPro"/>
</dbReference>
<comment type="caution">
    <text evidence="3">The sequence shown here is derived from an EMBL/GenBank/DDBJ whole genome shotgun (WGS) entry which is preliminary data.</text>
</comment>
<dbReference type="Pfam" id="PF00292">
    <property type="entry name" value="PAX"/>
    <property type="match status" value="1"/>
</dbReference>
<name>A0A9P7D8K2_9AGAM</name>
<evidence type="ECO:0000259" key="2">
    <source>
        <dbReference type="Pfam" id="PF00292"/>
    </source>
</evidence>
<accession>A0A9P7D8K2</accession>
<feature type="domain" description="Paired" evidence="2">
    <location>
        <begin position="2"/>
        <end position="93"/>
    </location>
</feature>
<dbReference type="EMBL" id="JABBWD010000003">
    <property type="protein sequence ID" value="KAG1782521.1"/>
    <property type="molecule type" value="Genomic_DNA"/>
</dbReference>